<comment type="caution">
    <text evidence="1">The sequence shown here is derived from an EMBL/GenBank/DDBJ whole genome shotgun (WGS) entry which is preliminary data.</text>
</comment>
<organism evidence="1 2">
    <name type="scientific">Mangrovibacterium marinum</name>
    <dbReference type="NCBI Taxonomy" id="1639118"/>
    <lineage>
        <taxon>Bacteria</taxon>
        <taxon>Pseudomonadati</taxon>
        <taxon>Bacteroidota</taxon>
        <taxon>Bacteroidia</taxon>
        <taxon>Marinilabiliales</taxon>
        <taxon>Prolixibacteraceae</taxon>
        <taxon>Mangrovibacterium</taxon>
    </lineage>
</organism>
<protein>
    <submittedName>
        <fullName evidence="1">Uncharacterized protein</fullName>
    </submittedName>
</protein>
<sequence>MVLIAMFNLKTSFNAVWKPCLPQETASPEEQVIL</sequence>
<evidence type="ECO:0000313" key="1">
    <source>
        <dbReference type="EMBL" id="PTN06307.1"/>
    </source>
</evidence>
<dbReference type="EMBL" id="QAAD01000023">
    <property type="protein sequence ID" value="PTN06307.1"/>
    <property type="molecule type" value="Genomic_DNA"/>
</dbReference>
<reference evidence="1 2" key="1">
    <citation type="submission" date="2018-04" db="EMBL/GenBank/DDBJ databases">
        <title>Genomic Encyclopedia of Archaeal and Bacterial Type Strains, Phase II (KMG-II): from individual species to whole genera.</title>
        <authorList>
            <person name="Goeker M."/>
        </authorList>
    </citation>
    <scope>NUCLEOTIDE SEQUENCE [LARGE SCALE GENOMIC DNA]</scope>
    <source>
        <strain evidence="1 2">DSM 28823</strain>
    </source>
</reference>
<accession>A0A2T5BXZ1</accession>
<proteinExistence type="predicted"/>
<dbReference type="Proteomes" id="UP000243525">
    <property type="component" value="Unassembled WGS sequence"/>
</dbReference>
<evidence type="ECO:0000313" key="2">
    <source>
        <dbReference type="Proteomes" id="UP000243525"/>
    </source>
</evidence>
<name>A0A2T5BXZ1_9BACT</name>
<gene>
    <name evidence="1" type="ORF">C8N47_12328</name>
</gene>
<dbReference type="AlphaFoldDB" id="A0A2T5BXZ1"/>
<keyword evidence="2" id="KW-1185">Reference proteome</keyword>